<feature type="chain" id="PRO_5042025206" evidence="2">
    <location>
        <begin position="19"/>
        <end position="127"/>
    </location>
</feature>
<dbReference type="Proteomes" id="UP001217417">
    <property type="component" value="Unassembled WGS sequence"/>
</dbReference>
<sequence length="127" mass="13579">MKLKLINILLLILGLTQAFPHSLGKPKGNANLESSRLARSLSARNTTLVGTDTNPSDSDTGDTDDDDDDTDPMTMVPSILTRKPTSLRETLPSPTQTPLSLKKKEPPGIIDTSTFPSMVTSVSASTK</sequence>
<evidence type="ECO:0000256" key="1">
    <source>
        <dbReference type="SAM" id="MobiDB-lite"/>
    </source>
</evidence>
<reference evidence="3" key="1">
    <citation type="submission" date="2023-03" db="EMBL/GenBank/DDBJ databases">
        <title>Near-Complete genome sequence of Lipomyces tetrasporous NRRL Y-64009, an oleaginous yeast capable of growing on lignocellulosic hydrolysates.</title>
        <authorList>
            <consortium name="Lawrence Berkeley National Laboratory"/>
            <person name="Jagtap S.S."/>
            <person name="Liu J.-J."/>
            <person name="Walukiewicz H.E."/>
            <person name="Pangilinan J."/>
            <person name="Lipzen A."/>
            <person name="Ahrendt S."/>
            <person name="Koriabine M."/>
            <person name="Cobaugh K."/>
            <person name="Salamov A."/>
            <person name="Yoshinaga Y."/>
            <person name="Ng V."/>
            <person name="Daum C."/>
            <person name="Grigoriev I.V."/>
            <person name="Slininger P.J."/>
            <person name="Dien B.S."/>
            <person name="Jin Y.-S."/>
            <person name="Rao C.V."/>
        </authorList>
    </citation>
    <scope>NUCLEOTIDE SEQUENCE</scope>
    <source>
        <strain evidence="3">NRRL Y-64009</strain>
    </source>
</reference>
<dbReference type="RefSeq" id="XP_056047036.1">
    <property type="nucleotide sequence ID" value="XM_056185795.1"/>
</dbReference>
<feature type="region of interest" description="Disordered" evidence="1">
    <location>
        <begin position="41"/>
        <end position="114"/>
    </location>
</feature>
<protein>
    <submittedName>
        <fullName evidence="3">Uncharacterized protein</fullName>
    </submittedName>
</protein>
<feature type="compositionally biased region" description="Low complexity" evidence="1">
    <location>
        <begin position="41"/>
        <end position="58"/>
    </location>
</feature>
<keyword evidence="2" id="KW-0732">Signal</keyword>
<dbReference type="AlphaFoldDB" id="A0AAD7VVZ5"/>
<gene>
    <name evidence="3" type="ORF">POJ06DRAFT_234589</name>
</gene>
<evidence type="ECO:0000313" key="4">
    <source>
        <dbReference type="Proteomes" id="UP001217417"/>
    </source>
</evidence>
<evidence type="ECO:0000313" key="3">
    <source>
        <dbReference type="EMBL" id="KAJ8103586.1"/>
    </source>
</evidence>
<comment type="caution">
    <text evidence="3">The sequence shown here is derived from an EMBL/GenBank/DDBJ whole genome shotgun (WGS) entry which is preliminary data.</text>
</comment>
<accession>A0AAD7VVZ5</accession>
<keyword evidence="4" id="KW-1185">Reference proteome</keyword>
<evidence type="ECO:0000256" key="2">
    <source>
        <dbReference type="SAM" id="SignalP"/>
    </source>
</evidence>
<dbReference type="GeneID" id="80880961"/>
<feature type="signal peptide" evidence="2">
    <location>
        <begin position="1"/>
        <end position="18"/>
    </location>
</feature>
<organism evidence="3 4">
    <name type="scientific">Lipomyces tetrasporus</name>
    <dbReference type="NCBI Taxonomy" id="54092"/>
    <lineage>
        <taxon>Eukaryota</taxon>
        <taxon>Fungi</taxon>
        <taxon>Dikarya</taxon>
        <taxon>Ascomycota</taxon>
        <taxon>Saccharomycotina</taxon>
        <taxon>Lipomycetes</taxon>
        <taxon>Lipomycetales</taxon>
        <taxon>Lipomycetaceae</taxon>
        <taxon>Lipomyces</taxon>
    </lineage>
</organism>
<proteinExistence type="predicted"/>
<name>A0AAD7VVZ5_9ASCO</name>
<dbReference type="EMBL" id="JARPMG010000001">
    <property type="protein sequence ID" value="KAJ8103586.1"/>
    <property type="molecule type" value="Genomic_DNA"/>
</dbReference>
<feature type="compositionally biased region" description="Acidic residues" evidence="1">
    <location>
        <begin position="59"/>
        <end position="71"/>
    </location>
</feature>
<feature type="compositionally biased region" description="Polar residues" evidence="1">
    <location>
        <begin position="83"/>
        <end position="99"/>
    </location>
</feature>